<evidence type="ECO:0000259" key="12">
    <source>
        <dbReference type="PROSITE" id="PS50110"/>
    </source>
</evidence>
<dbReference type="CDD" id="cd00082">
    <property type="entry name" value="HisKA"/>
    <property type="match status" value="1"/>
</dbReference>
<accession>A0A6H2BXN9</accession>
<dbReference type="InterPro" id="IPR011006">
    <property type="entry name" value="CheY-like_superfamily"/>
</dbReference>
<evidence type="ECO:0000256" key="1">
    <source>
        <dbReference type="ARBA" id="ARBA00000085"/>
    </source>
</evidence>
<dbReference type="Proteomes" id="UP000502433">
    <property type="component" value="Chromosome"/>
</dbReference>
<reference evidence="13 14" key="2">
    <citation type="submission" date="2020-04" db="EMBL/GenBank/DDBJ databases">
        <authorList>
            <person name="Fomenkov A."/>
            <person name="Anton B.P."/>
            <person name="Roberts R.J."/>
        </authorList>
    </citation>
    <scope>NUCLEOTIDE SEQUENCE [LARGE SCALE GENOMIC DNA]</scope>
    <source>
        <strain evidence="13 14">CCAP 1403/13f</strain>
    </source>
</reference>
<evidence type="ECO:0000256" key="3">
    <source>
        <dbReference type="ARBA" id="ARBA00012438"/>
    </source>
</evidence>
<dbReference type="PROSITE" id="PS50109">
    <property type="entry name" value="HIS_KIN"/>
    <property type="match status" value="1"/>
</dbReference>
<dbReference type="GO" id="GO:0009927">
    <property type="term" value="F:histidine phosphotransfer kinase activity"/>
    <property type="evidence" value="ECO:0007669"/>
    <property type="project" value="TreeGrafter"/>
</dbReference>
<evidence type="ECO:0000256" key="2">
    <source>
        <dbReference type="ARBA" id="ARBA00006402"/>
    </source>
</evidence>
<evidence type="ECO:0000256" key="10">
    <source>
        <dbReference type="SAM" id="Coils"/>
    </source>
</evidence>
<dbReference type="Gene3D" id="3.30.565.10">
    <property type="entry name" value="Histidine kinase-like ATPase, C-terminal domain"/>
    <property type="match status" value="1"/>
</dbReference>
<name>A0A6H2BXN9_DOLFA</name>
<dbReference type="Pfam" id="PF00072">
    <property type="entry name" value="Response_reg"/>
    <property type="match status" value="1"/>
</dbReference>
<protein>
    <recommendedName>
        <fullName evidence="8">Circadian input-output histidine kinase CikA</fullName>
        <ecNumber evidence="3">2.7.13.3</ecNumber>
    </recommendedName>
</protein>
<gene>
    <name evidence="13" type="ORF">HGD76_09285</name>
</gene>
<dbReference type="AlphaFoldDB" id="A0A6H2BXN9"/>
<dbReference type="InterPro" id="IPR003661">
    <property type="entry name" value="HisK_dim/P_dom"/>
</dbReference>
<keyword evidence="5" id="KW-0808">Transferase</keyword>
<evidence type="ECO:0000256" key="4">
    <source>
        <dbReference type="ARBA" id="ARBA00022553"/>
    </source>
</evidence>
<dbReference type="Pfam" id="PF02518">
    <property type="entry name" value="HATPase_c"/>
    <property type="match status" value="1"/>
</dbReference>
<dbReference type="SUPFAM" id="SSF47384">
    <property type="entry name" value="Homodimeric domain of signal transducing histidine kinase"/>
    <property type="match status" value="1"/>
</dbReference>
<dbReference type="SMART" id="SM00448">
    <property type="entry name" value="REC"/>
    <property type="match status" value="1"/>
</dbReference>
<feature type="domain" description="Histidine kinase" evidence="11">
    <location>
        <begin position="180"/>
        <end position="399"/>
    </location>
</feature>
<evidence type="ECO:0000259" key="11">
    <source>
        <dbReference type="PROSITE" id="PS50109"/>
    </source>
</evidence>
<dbReference type="InterPro" id="IPR036097">
    <property type="entry name" value="HisK_dim/P_sf"/>
</dbReference>
<comment type="similarity">
    <text evidence="2">In the N-terminal section; belongs to the phytochrome family.</text>
</comment>
<dbReference type="PROSITE" id="PS50110">
    <property type="entry name" value="RESPONSE_REGULATORY"/>
    <property type="match status" value="1"/>
</dbReference>
<evidence type="ECO:0000256" key="8">
    <source>
        <dbReference type="ARBA" id="ARBA00074306"/>
    </source>
</evidence>
<feature type="coiled-coil region" evidence="10">
    <location>
        <begin position="125"/>
        <end position="156"/>
    </location>
</feature>
<evidence type="ECO:0000256" key="6">
    <source>
        <dbReference type="ARBA" id="ARBA00022777"/>
    </source>
</evidence>
<dbReference type="Gene3D" id="3.40.50.2300">
    <property type="match status" value="1"/>
</dbReference>
<dbReference type="FunFam" id="3.30.565.10:FF:000010">
    <property type="entry name" value="Sensor histidine kinase RcsC"/>
    <property type="match status" value="1"/>
</dbReference>
<dbReference type="PANTHER" id="PTHR43047">
    <property type="entry name" value="TWO-COMPONENT HISTIDINE PROTEIN KINASE"/>
    <property type="match status" value="1"/>
</dbReference>
<keyword evidence="7" id="KW-0902">Two-component regulatory system</keyword>
<dbReference type="InterPro" id="IPR003594">
    <property type="entry name" value="HATPase_dom"/>
</dbReference>
<dbReference type="SMART" id="SM00387">
    <property type="entry name" value="HATPase_c"/>
    <property type="match status" value="1"/>
</dbReference>
<dbReference type="InterPro" id="IPR005467">
    <property type="entry name" value="His_kinase_dom"/>
</dbReference>
<dbReference type="PANTHER" id="PTHR43047:SF72">
    <property type="entry name" value="OSMOSENSING HISTIDINE PROTEIN KINASE SLN1"/>
    <property type="match status" value="1"/>
</dbReference>
<evidence type="ECO:0000313" key="14">
    <source>
        <dbReference type="Proteomes" id="UP000502433"/>
    </source>
</evidence>
<dbReference type="SMART" id="SM00388">
    <property type="entry name" value="HisKA"/>
    <property type="match status" value="1"/>
</dbReference>
<dbReference type="EC" id="2.7.13.3" evidence="3"/>
<dbReference type="RefSeq" id="WP_168652273.1">
    <property type="nucleotide sequence ID" value="NZ_CP051206.1"/>
</dbReference>
<dbReference type="SUPFAM" id="SSF55874">
    <property type="entry name" value="ATPase domain of HSP90 chaperone/DNA topoisomerase II/histidine kinase"/>
    <property type="match status" value="1"/>
</dbReference>
<evidence type="ECO:0000256" key="7">
    <source>
        <dbReference type="ARBA" id="ARBA00023012"/>
    </source>
</evidence>
<evidence type="ECO:0000256" key="5">
    <source>
        <dbReference type="ARBA" id="ARBA00022679"/>
    </source>
</evidence>
<dbReference type="InterPro" id="IPR036890">
    <property type="entry name" value="HATPase_C_sf"/>
</dbReference>
<comment type="catalytic activity">
    <reaction evidence="1">
        <text>ATP + protein L-histidine = ADP + protein N-phospho-L-histidine.</text>
        <dbReference type="EC" id="2.7.13.3"/>
    </reaction>
</comment>
<dbReference type="GO" id="GO:0005886">
    <property type="term" value="C:plasma membrane"/>
    <property type="evidence" value="ECO:0007669"/>
    <property type="project" value="TreeGrafter"/>
</dbReference>
<keyword evidence="6" id="KW-0418">Kinase</keyword>
<dbReference type="InterPro" id="IPR004358">
    <property type="entry name" value="Sig_transdc_His_kin-like_C"/>
</dbReference>
<dbReference type="Pfam" id="PF00512">
    <property type="entry name" value="HisKA"/>
    <property type="match status" value="1"/>
</dbReference>
<feature type="domain" description="Response regulatory" evidence="12">
    <location>
        <begin position="6"/>
        <end position="122"/>
    </location>
</feature>
<reference evidence="13 14" key="1">
    <citation type="submission" date="2020-04" db="EMBL/GenBank/DDBJ databases">
        <title>Genome-Wide Identification of 5-Methylcytosine Sites in Bacterial Genomes By High-Throughput Sequencing of MspJI Restriction Fragments.</title>
        <authorList>
            <person name="Wu V."/>
        </authorList>
    </citation>
    <scope>NUCLEOTIDE SEQUENCE [LARGE SCALE GENOMIC DNA]</scope>
    <source>
        <strain evidence="13 14">CCAP 1403/13f</strain>
    </source>
</reference>
<dbReference type="InterPro" id="IPR001789">
    <property type="entry name" value="Sig_transdc_resp-reg_receiver"/>
</dbReference>
<evidence type="ECO:0000313" key="13">
    <source>
        <dbReference type="EMBL" id="QJB44345.1"/>
    </source>
</evidence>
<keyword evidence="4 9" id="KW-0597">Phosphoprotein</keyword>
<feature type="modified residue" description="4-aspartylphosphate" evidence="9">
    <location>
        <position position="57"/>
    </location>
</feature>
<dbReference type="SUPFAM" id="SSF52172">
    <property type="entry name" value="CheY-like"/>
    <property type="match status" value="1"/>
</dbReference>
<dbReference type="Gene3D" id="1.10.287.130">
    <property type="match status" value="1"/>
</dbReference>
<organism evidence="13 14">
    <name type="scientific">Dolichospermum flos-aquae CCAP 1403/13F</name>
    <dbReference type="NCBI Taxonomy" id="315271"/>
    <lineage>
        <taxon>Bacteria</taxon>
        <taxon>Bacillati</taxon>
        <taxon>Cyanobacteriota</taxon>
        <taxon>Cyanophyceae</taxon>
        <taxon>Nostocales</taxon>
        <taxon>Aphanizomenonaceae</taxon>
        <taxon>Dolichospermum</taxon>
    </lineage>
</organism>
<proteinExistence type="inferred from homology"/>
<dbReference type="EMBL" id="CP051206">
    <property type="protein sequence ID" value="QJB44345.1"/>
    <property type="molecule type" value="Genomic_DNA"/>
</dbReference>
<dbReference type="KEGG" id="dfs:HGD76_09285"/>
<dbReference type="CDD" id="cd00156">
    <property type="entry name" value="REC"/>
    <property type="match status" value="1"/>
</dbReference>
<dbReference type="PRINTS" id="PR00344">
    <property type="entry name" value="BCTRLSENSOR"/>
</dbReference>
<dbReference type="CDD" id="cd16922">
    <property type="entry name" value="HATPase_EvgS-ArcB-TorS-like"/>
    <property type="match status" value="1"/>
</dbReference>
<keyword evidence="10" id="KW-0175">Coiled coil</keyword>
<sequence length="435" mass="48665">MEEPLKILVVENDQVDGLIVSLALTKTGIKMEIDEVKDGSQAFFALIHNHYDCIFLDYHLPNQDSLTLIHKLQSSGIKVPLVILIDSGDEKIAQEWIKLGATEYFIKSKLSPETIAQMLRSAIRIHHTEMQLNLANQQLKESREQLILQQKEFTAQQQHIQEQNLNILEASSLKSLFLATISHELRTPMNAIIGFSQILLRPKFGELTDQQLVMVEKILNNGKELLIKINEILDFSQLESGKLALKPEILDLSAVVSNVVTEIRPLAEAKKLSLLVKTDLENTSVFNDAARLRQILTNLLTNAVKFTESGNIWVEIRETPKNQVTITVKDTGIGIASQDFQNIFAAFHQIDQGISRKYSGTGLGLAIIDSLVGIMGGKICVESQLGVGSTFKIELPRRINLAADLGNVVFSSHQHHFHSVYSPNKALMNYPHIRL</sequence>
<evidence type="ECO:0000256" key="9">
    <source>
        <dbReference type="PROSITE-ProRule" id="PRU00169"/>
    </source>
</evidence>
<dbReference type="GO" id="GO:0000155">
    <property type="term" value="F:phosphorelay sensor kinase activity"/>
    <property type="evidence" value="ECO:0007669"/>
    <property type="project" value="InterPro"/>
</dbReference>